<dbReference type="GO" id="GO:0005829">
    <property type="term" value="C:cytosol"/>
    <property type="evidence" value="ECO:0007669"/>
    <property type="project" value="TreeGrafter"/>
</dbReference>
<dbReference type="RefSeq" id="WP_109685062.1">
    <property type="nucleotide sequence ID" value="NZ_QGGL01000001.1"/>
</dbReference>
<evidence type="ECO:0000256" key="4">
    <source>
        <dbReference type="ARBA" id="ARBA00022884"/>
    </source>
</evidence>
<dbReference type="Proteomes" id="UP000245634">
    <property type="component" value="Unassembled WGS sequence"/>
</dbReference>
<dbReference type="PANTHER" id="PTHR34984">
    <property type="entry name" value="CARBON STORAGE REGULATOR"/>
    <property type="match status" value="1"/>
</dbReference>
<dbReference type="GO" id="GO:1902208">
    <property type="term" value="P:regulation of bacterial-type flagellum assembly"/>
    <property type="evidence" value="ECO:0007669"/>
    <property type="project" value="UniProtKB-UniRule"/>
</dbReference>
<comment type="similarity">
    <text evidence="5">Belongs to the CsrA/RsmA family.</text>
</comment>
<evidence type="ECO:0000256" key="1">
    <source>
        <dbReference type="ARBA" id="ARBA00022490"/>
    </source>
</evidence>
<dbReference type="GO" id="GO:0044781">
    <property type="term" value="P:bacterial-type flagellum organization"/>
    <property type="evidence" value="ECO:0007669"/>
    <property type="project" value="UniProtKB-KW"/>
</dbReference>
<dbReference type="FunFam" id="2.60.40.4380:FF:000002">
    <property type="entry name" value="Translational regulator CsrA"/>
    <property type="match status" value="1"/>
</dbReference>
<proteinExistence type="inferred from homology"/>
<dbReference type="SUPFAM" id="SSF117130">
    <property type="entry name" value="CsrA-like"/>
    <property type="match status" value="1"/>
</dbReference>
<name>A0A316DDS9_9BACL</name>
<evidence type="ECO:0000313" key="7">
    <source>
        <dbReference type="Proteomes" id="UP000245634"/>
    </source>
</evidence>
<evidence type="ECO:0000313" key="6">
    <source>
        <dbReference type="EMBL" id="PWK16184.1"/>
    </source>
</evidence>
<keyword evidence="1 5" id="KW-0963">Cytoplasm</keyword>
<keyword evidence="7" id="KW-1185">Reference proteome</keyword>
<dbReference type="PANTHER" id="PTHR34984:SF1">
    <property type="entry name" value="CARBON STORAGE REGULATOR"/>
    <property type="match status" value="1"/>
</dbReference>
<keyword evidence="5" id="KW-1005">Bacterial flagellum biogenesis</keyword>
<comment type="subcellular location">
    <subcellularLocation>
        <location evidence="5">Cytoplasm</location>
    </subcellularLocation>
</comment>
<comment type="caution">
    <text evidence="6">The sequence shown here is derived from an EMBL/GenBank/DDBJ whole genome shotgun (WGS) entry which is preliminary data.</text>
</comment>
<dbReference type="OrthoDB" id="9809061at2"/>
<keyword evidence="4 5" id="KW-0694">RNA-binding</keyword>
<dbReference type="NCBIfam" id="NF002469">
    <property type="entry name" value="PRK01712.1"/>
    <property type="match status" value="1"/>
</dbReference>
<dbReference type="HAMAP" id="MF_00167">
    <property type="entry name" value="CsrA"/>
    <property type="match status" value="1"/>
</dbReference>
<evidence type="ECO:0000256" key="5">
    <source>
        <dbReference type="HAMAP-Rule" id="MF_00167"/>
    </source>
</evidence>
<dbReference type="GO" id="GO:0006402">
    <property type="term" value="P:mRNA catabolic process"/>
    <property type="evidence" value="ECO:0007669"/>
    <property type="project" value="InterPro"/>
</dbReference>
<dbReference type="GO" id="GO:0048027">
    <property type="term" value="F:mRNA 5'-UTR binding"/>
    <property type="evidence" value="ECO:0007669"/>
    <property type="project" value="UniProtKB-UniRule"/>
</dbReference>
<dbReference type="Pfam" id="PF02599">
    <property type="entry name" value="CsrA"/>
    <property type="match status" value="1"/>
</dbReference>
<keyword evidence="3 5" id="KW-0810">Translation regulation</keyword>
<keyword evidence="2 5" id="KW-0678">Repressor</keyword>
<comment type="function">
    <text evidence="5">A translational regulator that binds mRNA to regulate translation initiation and/or mRNA stability. Usually binds in the 5'-UTR at or near the Shine-Dalgarno sequence preventing ribosome-binding, thus repressing translation. Its main target seems to be the major flagellin gene, while its function is anatagonized by FliW.</text>
</comment>
<evidence type="ECO:0000256" key="2">
    <source>
        <dbReference type="ARBA" id="ARBA00022491"/>
    </source>
</evidence>
<gene>
    <name evidence="5" type="primary">csrA</name>
    <name evidence="6" type="ORF">C7459_10145</name>
</gene>
<comment type="subunit">
    <text evidence="5">Homodimer; the beta-strands of each monomer intercalate to form a hydrophobic core, while the alpha-helices form wings that extend away from the core.</text>
</comment>
<dbReference type="InterPro" id="IPR036107">
    <property type="entry name" value="CsrA_sf"/>
</dbReference>
<dbReference type="NCBIfam" id="TIGR00202">
    <property type="entry name" value="csrA"/>
    <property type="match status" value="1"/>
</dbReference>
<dbReference type="EMBL" id="QGGL01000001">
    <property type="protein sequence ID" value="PWK16184.1"/>
    <property type="molecule type" value="Genomic_DNA"/>
</dbReference>
<dbReference type="GO" id="GO:0006109">
    <property type="term" value="P:regulation of carbohydrate metabolic process"/>
    <property type="evidence" value="ECO:0007669"/>
    <property type="project" value="InterPro"/>
</dbReference>
<dbReference type="GO" id="GO:0045947">
    <property type="term" value="P:negative regulation of translational initiation"/>
    <property type="evidence" value="ECO:0007669"/>
    <property type="project" value="UniProtKB-UniRule"/>
</dbReference>
<dbReference type="Gene3D" id="2.60.40.4380">
    <property type="entry name" value="Translational regulator CsrA"/>
    <property type="match status" value="1"/>
</dbReference>
<protein>
    <recommendedName>
        <fullName evidence="5">Translational regulator CsrA</fullName>
    </recommendedName>
</protein>
<sequence>MLVLKRKIGESIMIGEDVEIVLLEKDGDSVKIGIHAPRTIRVFRKEIYEEIRQANRSALSTAMPPLADLQKLMQKKSDLGEK</sequence>
<organism evidence="6 7">
    <name type="scientific">Tumebacillus permanentifrigoris</name>
    <dbReference type="NCBI Taxonomy" id="378543"/>
    <lineage>
        <taxon>Bacteria</taxon>
        <taxon>Bacillati</taxon>
        <taxon>Bacillota</taxon>
        <taxon>Bacilli</taxon>
        <taxon>Bacillales</taxon>
        <taxon>Alicyclobacillaceae</taxon>
        <taxon>Tumebacillus</taxon>
    </lineage>
</organism>
<evidence type="ECO:0000256" key="3">
    <source>
        <dbReference type="ARBA" id="ARBA00022845"/>
    </source>
</evidence>
<dbReference type="AlphaFoldDB" id="A0A316DDS9"/>
<dbReference type="InterPro" id="IPR003751">
    <property type="entry name" value="CsrA"/>
</dbReference>
<accession>A0A316DDS9</accession>
<reference evidence="6 7" key="1">
    <citation type="submission" date="2018-05" db="EMBL/GenBank/DDBJ databases">
        <title>Genomic Encyclopedia of Type Strains, Phase IV (KMG-IV): sequencing the most valuable type-strain genomes for metagenomic binning, comparative biology and taxonomic classification.</title>
        <authorList>
            <person name="Goeker M."/>
        </authorList>
    </citation>
    <scope>NUCLEOTIDE SEQUENCE [LARGE SCALE GENOMIC DNA]</scope>
    <source>
        <strain evidence="6 7">DSM 18773</strain>
    </source>
</reference>